<evidence type="ECO:0000313" key="8">
    <source>
        <dbReference type="EMBL" id="QCY71195.1"/>
    </source>
</evidence>
<dbReference type="GO" id="GO:0046872">
    <property type="term" value="F:metal ion binding"/>
    <property type="evidence" value="ECO:0007669"/>
    <property type="project" value="UniProtKB-KW"/>
</dbReference>
<evidence type="ECO:0000256" key="6">
    <source>
        <dbReference type="ARBA" id="ARBA00023211"/>
    </source>
</evidence>
<evidence type="ECO:0000256" key="3">
    <source>
        <dbReference type="ARBA" id="ARBA00022723"/>
    </source>
</evidence>
<keyword evidence="6" id="KW-0464">Manganese</keyword>
<organism evidence="8 9">
    <name type="scientific">Antarcticibacterium flavum</name>
    <dbReference type="NCBI Taxonomy" id="2058175"/>
    <lineage>
        <taxon>Bacteria</taxon>
        <taxon>Pseudomonadati</taxon>
        <taxon>Bacteroidota</taxon>
        <taxon>Flavobacteriia</taxon>
        <taxon>Flavobacteriales</taxon>
        <taxon>Flavobacteriaceae</taxon>
        <taxon>Antarcticibacterium</taxon>
    </lineage>
</organism>
<gene>
    <name evidence="8" type="ORF">FHG64_18350</name>
</gene>
<dbReference type="InterPro" id="IPR015797">
    <property type="entry name" value="NUDIX_hydrolase-like_dom_sf"/>
</dbReference>
<comment type="cofactor">
    <cofactor evidence="2">
        <name>Mg(2+)</name>
        <dbReference type="ChEBI" id="CHEBI:18420"/>
    </cofactor>
</comment>
<protein>
    <submittedName>
        <fullName evidence="8">CoA pyrophosphatase</fullName>
    </submittedName>
</protein>
<keyword evidence="4" id="KW-0378">Hydrolase</keyword>
<dbReference type="KEGG" id="afla:FHG64_18350"/>
<evidence type="ECO:0000256" key="5">
    <source>
        <dbReference type="ARBA" id="ARBA00022842"/>
    </source>
</evidence>
<dbReference type="PANTHER" id="PTHR12992">
    <property type="entry name" value="NUDIX HYDROLASE"/>
    <property type="match status" value="1"/>
</dbReference>
<dbReference type="EMBL" id="CP040812">
    <property type="protein sequence ID" value="QCY71195.1"/>
    <property type="molecule type" value="Genomic_DNA"/>
</dbReference>
<proteinExistence type="predicted"/>
<evidence type="ECO:0000256" key="4">
    <source>
        <dbReference type="ARBA" id="ARBA00022801"/>
    </source>
</evidence>
<dbReference type="PROSITE" id="PS51462">
    <property type="entry name" value="NUDIX"/>
    <property type="match status" value="1"/>
</dbReference>
<dbReference type="OrthoDB" id="9802805at2"/>
<dbReference type="Gene3D" id="3.90.79.10">
    <property type="entry name" value="Nucleoside Triphosphate Pyrophosphohydrolase"/>
    <property type="match status" value="1"/>
</dbReference>
<accession>A0A5B7X7U2</accession>
<reference evidence="8 9" key="1">
    <citation type="submission" date="2019-06" db="EMBL/GenBank/DDBJ databases">
        <title>Complete genome sequence of Antarcticibacterium flavum KCTC 52984T from an Antarctic marine sediment.</title>
        <authorList>
            <person name="Lee Y.M."/>
            <person name="Shin S.C."/>
        </authorList>
    </citation>
    <scope>NUCLEOTIDE SEQUENCE [LARGE SCALE GENOMIC DNA]</scope>
    <source>
        <strain evidence="8 9">KCTC 52984</strain>
    </source>
</reference>
<evidence type="ECO:0000313" key="9">
    <source>
        <dbReference type="Proteomes" id="UP000309016"/>
    </source>
</evidence>
<dbReference type="Proteomes" id="UP000309016">
    <property type="component" value="Chromosome"/>
</dbReference>
<feature type="domain" description="Nudix hydrolase" evidence="7">
    <location>
        <begin position="47"/>
        <end position="182"/>
    </location>
</feature>
<dbReference type="Pfam" id="PF00293">
    <property type="entry name" value="NUDIX"/>
    <property type="match status" value="1"/>
</dbReference>
<dbReference type="AlphaFoldDB" id="A0A5B7X7U2"/>
<evidence type="ECO:0000256" key="1">
    <source>
        <dbReference type="ARBA" id="ARBA00001936"/>
    </source>
</evidence>
<dbReference type="SUPFAM" id="SSF55811">
    <property type="entry name" value="Nudix"/>
    <property type="match status" value="1"/>
</dbReference>
<keyword evidence="5" id="KW-0460">Magnesium</keyword>
<keyword evidence="9" id="KW-1185">Reference proteome</keyword>
<dbReference type="RefSeq" id="WP_139067743.1">
    <property type="nucleotide sequence ID" value="NZ_CP040812.1"/>
</dbReference>
<name>A0A5B7X7U2_9FLAO</name>
<dbReference type="InterPro" id="IPR000086">
    <property type="entry name" value="NUDIX_hydrolase_dom"/>
</dbReference>
<evidence type="ECO:0000256" key="2">
    <source>
        <dbReference type="ARBA" id="ARBA00001946"/>
    </source>
</evidence>
<dbReference type="GO" id="GO:0010945">
    <property type="term" value="F:coenzyme A diphosphatase activity"/>
    <property type="evidence" value="ECO:0007669"/>
    <property type="project" value="InterPro"/>
</dbReference>
<dbReference type="InterPro" id="IPR045121">
    <property type="entry name" value="CoAse"/>
</dbReference>
<keyword evidence="3" id="KW-0479">Metal-binding</keyword>
<dbReference type="PANTHER" id="PTHR12992:SF11">
    <property type="entry name" value="MITOCHONDRIAL COENZYME A DIPHOSPHATASE NUDT8"/>
    <property type="match status" value="1"/>
</dbReference>
<dbReference type="CDD" id="cd03426">
    <property type="entry name" value="NUDIX_CoAse_Nudt7"/>
    <property type="match status" value="1"/>
</dbReference>
<comment type="cofactor">
    <cofactor evidence="1">
        <name>Mn(2+)</name>
        <dbReference type="ChEBI" id="CHEBI:29035"/>
    </cofactor>
</comment>
<evidence type="ECO:0000259" key="7">
    <source>
        <dbReference type="PROSITE" id="PS51462"/>
    </source>
</evidence>
<sequence>MDFNEFKYKISNLTNLELPGEEAQHKLAPVLRIKELEEISAAKSRTSNKAGVLAVFYPDPKDITHLVLILRKTYKGVHSNQVGFPGGRVELYDKNLKHTALRETEEEVGIPKENVKVVKKLTRLYIPPSNFWVHPYVGFVESTPSLVPQESEVEKILEVDVDHFLDDRNVITQRLSTSYAQNIEVPAFSLNGHVVWGATAMMLSEMKELLKQVL</sequence>